<dbReference type="AlphaFoldDB" id="A0A8X7VKN0"/>
<dbReference type="Proteomes" id="UP000886595">
    <property type="component" value="Unassembled WGS sequence"/>
</dbReference>
<reference evidence="1 2" key="1">
    <citation type="submission" date="2020-02" db="EMBL/GenBank/DDBJ databases">
        <authorList>
            <person name="Ma Q."/>
            <person name="Huang Y."/>
            <person name="Song X."/>
            <person name="Pei D."/>
        </authorList>
    </citation>
    <scope>NUCLEOTIDE SEQUENCE [LARGE SCALE GENOMIC DNA]</scope>
    <source>
        <strain evidence="1">Sxm20200214</strain>
        <tissue evidence="1">Leaf</tissue>
    </source>
</reference>
<dbReference type="PANTHER" id="PTHR47859:SF1">
    <property type="entry name" value="PENTATRICOPEPTIDE REPEAT-CONTAINING PROTEIN"/>
    <property type="match status" value="1"/>
</dbReference>
<name>A0A8X7VKN0_BRACI</name>
<dbReference type="EMBL" id="JAAMPC010000005">
    <property type="protein sequence ID" value="KAG2313428.1"/>
    <property type="molecule type" value="Genomic_DNA"/>
</dbReference>
<keyword evidence="2" id="KW-1185">Reference proteome</keyword>
<dbReference type="PANTHER" id="PTHR47859">
    <property type="entry name" value="PENTATRICOPEPTIDE REPEAT-CONTAINING PROTEIN"/>
    <property type="match status" value="1"/>
</dbReference>
<evidence type="ECO:0000313" key="2">
    <source>
        <dbReference type="Proteomes" id="UP000886595"/>
    </source>
</evidence>
<gene>
    <name evidence="1" type="ORF">Bca52824_024985</name>
</gene>
<dbReference type="OrthoDB" id="119302at2759"/>
<sequence length="117" mass="13414">MKKPNTEKLYDVEEEHYDILHYMVDVKSKEFGSLDKERAVRVLASMKQLRLSGYQDGMNCSLLFSLFGNVNASYEDGNMLSQEDCCKRSNAIKMDMVRNGLQHSPISRYSVVSFCSI</sequence>
<evidence type="ECO:0000313" key="1">
    <source>
        <dbReference type="EMBL" id="KAG2313428.1"/>
    </source>
</evidence>
<proteinExistence type="predicted"/>
<protein>
    <submittedName>
        <fullName evidence="1">Uncharacterized protein</fullName>
    </submittedName>
</protein>
<accession>A0A8X7VKN0</accession>
<organism evidence="1 2">
    <name type="scientific">Brassica carinata</name>
    <name type="common">Ethiopian mustard</name>
    <name type="synonym">Abyssinian cabbage</name>
    <dbReference type="NCBI Taxonomy" id="52824"/>
    <lineage>
        <taxon>Eukaryota</taxon>
        <taxon>Viridiplantae</taxon>
        <taxon>Streptophyta</taxon>
        <taxon>Embryophyta</taxon>
        <taxon>Tracheophyta</taxon>
        <taxon>Spermatophyta</taxon>
        <taxon>Magnoliopsida</taxon>
        <taxon>eudicotyledons</taxon>
        <taxon>Gunneridae</taxon>
        <taxon>Pentapetalae</taxon>
        <taxon>rosids</taxon>
        <taxon>malvids</taxon>
        <taxon>Brassicales</taxon>
        <taxon>Brassicaceae</taxon>
        <taxon>Brassiceae</taxon>
        <taxon>Brassica</taxon>
    </lineage>
</organism>
<comment type="caution">
    <text evidence="1">The sequence shown here is derived from an EMBL/GenBank/DDBJ whole genome shotgun (WGS) entry which is preliminary data.</text>
</comment>